<dbReference type="PROSITE" id="PS52048">
    <property type="entry name" value="UCH_DOMAIN"/>
    <property type="match status" value="1"/>
</dbReference>
<dbReference type="EMBL" id="JBJQND010000004">
    <property type="protein sequence ID" value="KAL3879784.1"/>
    <property type="molecule type" value="Genomic_DNA"/>
</dbReference>
<dbReference type="GO" id="GO:0006511">
    <property type="term" value="P:ubiquitin-dependent protein catabolic process"/>
    <property type="evidence" value="ECO:0007669"/>
    <property type="project" value="UniProtKB-UniRule"/>
</dbReference>
<evidence type="ECO:0000256" key="6">
    <source>
        <dbReference type="ARBA" id="ARBA00022801"/>
    </source>
</evidence>
<comment type="catalytic activity">
    <reaction evidence="1 10 11">
        <text>Thiol-dependent hydrolysis of ester, thioester, amide, peptide and isopeptide bonds formed by the C-terminal Gly of ubiquitin (a 76-residue protein attached to proteins as an intracellular targeting signal).</text>
        <dbReference type="EC" id="3.4.19.12"/>
    </reaction>
</comment>
<keyword evidence="5 10" id="KW-0833">Ubl conjugation pathway</keyword>
<dbReference type="Gene3D" id="3.40.532.10">
    <property type="entry name" value="Peptidase C12, ubiquitin carboxyl-terminal hydrolase"/>
    <property type="match status" value="1"/>
</dbReference>
<protein>
    <recommendedName>
        <fullName evidence="9 11">Ubiquitin carboxyl-terminal hydrolase</fullName>
        <ecNumber evidence="3 11">3.4.19.12</ecNumber>
    </recommendedName>
</protein>
<evidence type="ECO:0000256" key="10">
    <source>
        <dbReference type="PROSITE-ProRule" id="PRU01393"/>
    </source>
</evidence>
<evidence type="ECO:0000256" key="7">
    <source>
        <dbReference type="ARBA" id="ARBA00022807"/>
    </source>
</evidence>
<evidence type="ECO:0000256" key="5">
    <source>
        <dbReference type="ARBA" id="ARBA00022786"/>
    </source>
</evidence>
<dbReference type="GO" id="GO:0004843">
    <property type="term" value="F:cysteine-type deubiquitinase activity"/>
    <property type="evidence" value="ECO:0007669"/>
    <property type="project" value="UniProtKB-UniRule"/>
</dbReference>
<evidence type="ECO:0000256" key="11">
    <source>
        <dbReference type="RuleBase" id="RU361215"/>
    </source>
</evidence>
<feature type="site" description="Important for enzyme activity" evidence="10">
    <location>
        <position position="175"/>
    </location>
</feature>
<evidence type="ECO:0000256" key="2">
    <source>
        <dbReference type="ARBA" id="ARBA00009326"/>
    </source>
</evidence>
<gene>
    <name evidence="13" type="ORF">ACJMK2_032068</name>
</gene>
<dbReference type="CDD" id="cd09616">
    <property type="entry name" value="Peptidase_C12_UCH_L1_L3"/>
    <property type="match status" value="1"/>
</dbReference>
<reference evidence="13 14" key="1">
    <citation type="submission" date="2024-11" db="EMBL/GenBank/DDBJ databases">
        <title>Chromosome-level genome assembly of the freshwater bivalve Anodonta woodiana.</title>
        <authorList>
            <person name="Chen X."/>
        </authorList>
    </citation>
    <scope>NUCLEOTIDE SEQUENCE [LARGE SCALE GENOMIC DNA]</scope>
    <source>
        <strain evidence="13">MN2024</strain>
        <tissue evidence="13">Gills</tissue>
    </source>
</reference>
<keyword evidence="6 10" id="KW-0378">Hydrolase</keyword>
<dbReference type="InterPro" id="IPR038765">
    <property type="entry name" value="Papain-like_cys_pep_sf"/>
</dbReference>
<name>A0ABD3X0L8_SINWO</name>
<evidence type="ECO:0000256" key="9">
    <source>
        <dbReference type="ARBA" id="ARBA00073226"/>
    </source>
</evidence>
<feature type="active site" description="Proton donor" evidence="10">
    <location>
        <position position="160"/>
    </location>
</feature>
<evidence type="ECO:0000313" key="14">
    <source>
        <dbReference type="Proteomes" id="UP001634394"/>
    </source>
</evidence>
<feature type="active site" description="Nucleophile" evidence="10">
    <location>
        <position position="86"/>
    </location>
</feature>
<dbReference type="InterPro" id="IPR001578">
    <property type="entry name" value="Peptidase_C12_UCH"/>
</dbReference>
<evidence type="ECO:0000256" key="4">
    <source>
        <dbReference type="ARBA" id="ARBA00022670"/>
    </source>
</evidence>
<dbReference type="InterPro" id="IPR036959">
    <property type="entry name" value="Peptidase_C12_UCH_sf"/>
</dbReference>
<evidence type="ECO:0000259" key="12">
    <source>
        <dbReference type="PROSITE" id="PS52048"/>
    </source>
</evidence>
<comment type="function">
    <text evidence="8">Ubiquitin-protein hydrolase is involved both in the processing of ubiquitin precursors and of ubiquitinated proteins. This enzyme is a thiol protease that recognizes and hydrolyzes a peptide bond at the C-terminal glycine of ubiquitin.</text>
</comment>
<dbReference type="AlphaFoldDB" id="A0ABD3X0L8"/>
<sequence length="222" mass="24939">MSDEKKQRWVPLESNPEYIHNLGVTSNWQFVDVYGLEPDLLVMVPRPVVAVMLLYPLTDKSQESTIGEVQEGSDLYFIKQTIGNACGTIAIVHALANNKDKIQFMEEKSFSKFLSDSFSLTPEERAILLEKDEGMGAAHEDSAQEGQTQAPDRDEHVNTHFIAFICQNDQLYELDGGKDGPVHHGTSSNETLMEDAVEVVKKFMERDPDELNFTLMALVNSE</sequence>
<dbReference type="PRINTS" id="PR00707">
    <property type="entry name" value="UBCTHYDRLASE"/>
</dbReference>
<proteinExistence type="inferred from homology"/>
<dbReference type="Pfam" id="PF01088">
    <property type="entry name" value="Peptidase_C12"/>
    <property type="match status" value="1"/>
</dbReference>
<feature type="site" description="Transition state stabilizer" evidence="10">
    <location>
        <position position="80"/>
    </location>
</feature>
<comment type="caution">
    <text evidence="13">The sequence shown here is derived from an EMBL/GenBank/DDBJ whole genome shotgun (WGS) entry which is preliminary data.</text>
</comment>
<dbReference type="FunFam" id="3.40.532.10:FF:000006">
    <property type="entry name" value="Ubiquitin carboxyl-terminal hydrolase"/>
    <property type="match status" value="1"/>
</dbReference>
<dbReference type="Proteomes" id="UP001634394">
    <property type="component" value="Unassembled WGS sequence"/>
</dbReference>
<evidence type="ECO:0000313" key="13">
    <source>
        <dbReference type="EMBL" id="KAL3879784.1"/>
    </source>
</evidence>
<comment type="similarity">
    <text evidence="2 10 11">Belongs to the peptidase C12 family.</text>
</comment>
<dbReference type="PANTHER" id="PTHR10589:SF17">
    <property type="entry name" value="UBIQUITIN CARBOXYL-TERMINAL HYDROLASE"/>
    <property type="match status" value="1"/>
</dbReference>
<dbReference type="EC" id="3.4.19.12" evidence="3 11"/>
<keyword evidence="7 10" id="KW-0788">Thiol protease</keyword>
<accession>A0ABD3X0L8</accession>
<evidence type="ECO:0000256" key="8">
    <source>
        <dbReference type="ARBA" id="ARBA00055560"/>
    </source>
</evidence>
<evidence type="ECO:0000256" key="3">
    <source>
        <dbReference type="ARBA" id="ARBA00012759"/>
    </source>
</evidence>
<dbReference type="PANTHER" id="PTHR10589">
    <property type="entry name" value="UBIQUITIN CARBOXYL-TERMINAL HYDROLASE"/>
    <property type="match status" value="1"/>
</dbReference>
<dbReference type="PROSITE" id="PS00140">
    <property type="entry name" value="UCH_1"/>
    <property type="match status" value="1"/>
</dbReference>
<feature type="domain" description="UCH catalytic" evidence="12">
    <location>
        <begin position="8"/>
        <end position="220"/>
    </location>
</feature>
<organism evidence="13 14">
    <name type="scientific">Sinanodonta woodiana</name>
    <name type="common">Chinese pond mussel</name>
    <name type="synonym">Anodonta woodiana</name>
    <dbReference type="NCBI Taxonomy" id="1069815"/>
    <lineage>
        <taxon>Eukaryota</taxon>
        <taxon>Metazoa</taxon>
        <taxon>Spiralia</taxon>
        <taxon>Lophotrochozoa</taxon>
        <taxon>Mollusca</taxon>
        <taxon>Bivalvia</taxon>
        <taxon>Autobranchia</taxon>
        <taxon>Heteroconchia</taxon>
        <taxon>Palaeoheterodonta</taxon>
        <taxon>Unionida</taxon>
        <taxon>Unionoidea</taxon>
        <taxon>Unionidae</taxon>
        <taxon>Unioninae</taxon>
        <taxon>Sinanodonta</taxon>
    </lineage>
</organism>
<keyword evidence="4 10" id="KW-0645">Protease</keyword>
<evidence type="ECO:0000256" key="1">
    <source>
        <dbReference type="ARBA" id="ARBA00000707"/>
    </source>
</evidence>
<dbReference type="SUPFAM" id="SSF54001">
    <property type="entry name" value="Cysteine proteinases"/>
    <property type="match status" value="1"/>
</dbReference>
<dbReference type="InterPro" id="IPR057254">
    <property type="entry name" value="UCH_AS"/>
</dbReference>
<keyword evidence="14" id="KW-1185">Reference proteome</keyword>